<dbReference type="EMBL" id="NJGV01000013">
    <property type="protein sequence ID" value="OWY33843.1"/>
    <property type="molecule type" value="Genomic_DNA"/>
</dbReference>
<evidence type="ECO:0000256" key="1">
    <source>
        <dbReference type="SAM" id="MobiDB-lite"/>
    </source>
</evidence>
<feature type="compositionally biased region" description="Polar residues" evidence="1">
    <location>
        <begin position="1"/>
        <end position="10"/>
    </location>
</feature>
<sequence>MSQDNGNWLSAEQAVMPDGSERHNLPLVNRKLPQLSPQQAGGDAAAAAPEAIPQAPAAPSAAS</sequence>
<proteinExistence type="predicted"/>
<feature type="compositionally biased region" description="Low complexity" evidence="1">
    <location>
        <begin position="36"/>
        <end position="63"/>
    </location>
</feature>
<feature type="region of interest" description="Disordered" evidence="1">
    <location>
        <begin position="1"/>
        <end position="63"/>
    </location>
</feature>
<dbReference type="Proteomes" id="UP000214747">
    <property type="component" value="Unassembled WGS sequence"/>
</dbReference>
<accession>A0A225SRS3</accession>
<name>A0A225SRS3_9BURK</name>
<comment type="caution">
    <text evidence="2">The sequence shown here is derived from an EMBL/GenBank/DDBJ whole genome shotgun (WGS) entry which is preliminary data.</text>
</comment>
<dbReference type="RefSeq" id="WP_088755796.1">
    <property type="nucleotide sequence ID" value="NZ_JARJFG010000005.1"/>
</dbReference>
<organism evidence="2 3">
    <name type="scientific">Herbaspirillum aquaticum</name>
    <dbReference type="NCBI Taxonomy" id="568783"/>
    <lineage>
        <taxon>Bacteria</taxon>
        <taxon>Pseudomonadati</taxon>
        <taxon>Pseudomonadota</taxon>
        <taxon>Betaproteobacteria</taxon>
        <taxon>Burkholderiales</taxon>
        <taxon>Oxalobacteraceae</taxon>
        <taxon>Herbaspirillum</taxon>
    </lineage>
</organism>
<reference evidence="2 3" key="1">
    <citation type="journal article" date="2010" name="Int. J. Syst. Evol. Microbiol.">
        <title>Reclassification of Herbaspirillum putei as a later heterotypic synonym of Herbaspirillum huttiense, with the description of H. huttiense subsp. huttiense subsp. nov. and H. huttiense subsp. putei subsp. nov., comb. nov., and description of Herbaspirillum aquaticum sp. nov.</title>
        <authorList>
            <person name="Dobritsa A.P."/>
            <person name="Reddy M.C."/>
            <person name="Samadpour M."/>
        </authorList>
    </citation>
    <scope>NUCLEOTIDE SEQUENCE [LARGE SCALE GENOMIC DNA]</scope>
    <source>
        <strain evidence="2 3">IEH 4430</strain>
    </source>
</reference>
<keyword evidence="3" id="KW-1185">Reference proteome</keyword>
<dbReference type="AlphaFoldDB" id="A0A225SRS3"/>
<gene>
    <name evidence="2" type="ORF">CEJ45_14505</name>
</gene>
<protein>
    <submittedName>
        <fullName evidence="2">Uncharacterized protein</fullName>
    </submittedName>
</protein>
<evidence type="ECO:0000313" key="3">
    <source>
        <dbReference type="Proteomes" id="UP000214747"/>
    </source>
</evidence>
<evidence type="ECO:0000313" key="2">
    <source>
        <dbReference type="EMBL" id="OWY33843.1"/>
    </source>
</evidence>